<evidence type="ECO:0000313" key="1">
    <source>
        <dbReference type="EMBL" id="OIQ85106.1"/>
    </source>
</evidence>
<protein>
    <submittedName>
        <fullName evidence="1">Uncharacterized protein</fullName>
    </submittedName>
</protein>
<name>A0A1J5QNY8_9ZZZZ</name>
<gene>
    <name evidence="1" type="ORF">GALL_330500</name>
</gene>
<dbReference type="AlphaFoldDB" id="A0A1J5QNY8"/>
<reference evidence="1" key="1">
    <citation type="submission" date="2016-10" db="EMBL/GenBank/DDBJ databases">
        <title>Sequence of Gallionella enrichment culture.</title>
        <authorList>
            <person name="Poehlein A."/>
            <person name="Muehling M."/>
            <person name="Daniel R."/>
        </authorList>
    </citation>
    <scope>NUCLEOTIDE SEQUENCE</scope>
</reference>
<sequence>MSLISQQKAPQKNNRPNLYDALAHSPQIAFNGLAAPRK</sequence>
<dbReference type="EMBL" id="MLJW01000567">
    <property type="protein sequence ID" value="OIQ85106.1"/>
    <property type="molecule type" value="Genomic_DNA"/>
</dbReference>
<accession>A0A1J5QNY8</accession>
<organism evidence="1">
    <name type="scientific">mine drainage metagenome</name>
    <dbReference type="NCBI Taxonomy" id="410659"/>
    <lineage>
        <taxon>unclassified sequences</taxon>
        <taxon>metagenomes</taxon>
        <taxon>ecological metagenomes</taxon>
    </lineage>
</organism>
<comment type="caution">
    <text evidence="1">The sequence shown here is derived from an EMBL/GenBank/DDBJ whole genome shotgun (WGS) entry which is preliminary data.</text>
</comment>
<proteinExistence type="predicted"/>